<dbReference type="Pfam" id="PF00528">
    <property type="entry name" value="BPD_transp_1"/>
    <property type="match status" value="1"/>
</dbReference>
<evidence type="ECO:0000256" key="7">
    <source>
        <dbReference type="RuleBase" id="RU363032"/>
    </source>
</evidence>
<keyword evidence="5 7" id="KW-1133">Transmembrane helix</keyword>
<dbReference type="EMBL" id="WLZY01000001">
    <property type="protein sequence ID" value="NDL55807.1"/>
    <property type="molecule type" value="Genomic_DNA"/>
</dbReference>
<feature type="transmembrane region" description="Helical" evidence="7">
    <location>
        <begin position="224"/>
        <end position="247"/>
    </location>
</feature>
<evidence type="ECO:0000256" key="2">
    <source>
        <dbReference type="ARBA" id="ARBA00022448"/>
    </source>
</evidence>
<dbReference type="CDD" id="cd06261">
    <property type="entry name" value="TM_PBP2"/>
    <property type="match status" value="1"/>
</dbReference>
<feature type="transmembrane region" description="Helical" evidence="7">
    <location>
        <begin position="63"/>
        <end position="87"/>
    </location>
</feature>
<feature type="transmembrane region" description="Helical" evidence="7">
    <location>
        <begin position="107"/>
        <end position="130"/>
    </location>
</feature>
<protein>
    <submittedName>
        <fullName evidence="9">ABC transporter permease subunit</fullName>
    </submittedName>
</protein>
<dbReference type="GO" id="GO:0055085">
    <property type="term" value="P:transmembrane transport"/>
    <property type="evidence" value="ECO:0007669"/>
    <property type="project" value="InterPro"/>
</dbReference>
<evidence type="ECO:0000313" key="9">
    <source>
        <dbReference type="EMBL" id="NDL55807.1"/>
    </source>
</evidence>
<evidence type="ECO:0000259" key="8">
    <source>
        <dbReference type="PROSITE" id="PS50928"/>
    </source>
</evidence>
<dbReference type="Gene3D" id="1.10.3720.10">
    <property type="entry name" value="MetI-like"/>
    <property type="match status" value="1"/>
</dbReference>
<dbReference type="PROSITE" id="PS50928">
    <property type="entry name" value="ABC_TM1"/>
    <property type="match status" value="1"/>
</dbReference>
<proteinExistence type="inferred from homology"/>
<keyword evidence="2 7" id="KW-0813">Transport</keyword>
<dbReference type="SUPFAM" id="SSF161098">
    <property type="entry name" value="MetI-like"/>
    <property type="match status" value="1"/>
</dbReference>
<dbReference type="AlphaFoldDB" id="A0A7K3LYB0"/>
<evidence type="ECO:0000256" key="3">
    <source>
        <dbReference type="ARBA" id="ARBA00022475"/>
    </source>
</evidence>
<evidence type="ECO:0000256" key="1">
    <source>
        <dbReference type="ARBA" id="ARBA00004651"/>
    </source>
</evidence>
<keyword evidence="4 7" id="KW-0812">Transmembrane</keyword>
<dbReference type="GO" id="GO:0005886">
    <property type="term" value="C:plasma membrane"/>
    <property type="evidence" value="ECO:0007669"/>
    <property type="project" value="UniProtKB-SubCell"/>
</dbReference>
<evidence type="ECO:0000313" key="10">
    <source>
        <dbReference type="Proteomes" id="UP000460435"/>
    </source>
</evidence>
<keyword evidence="10" id="KW-1185">Reference proteome</keyword>
<evidence type="ECO:0000256" key="4">
    <source>
        <dbReference type="ARBA" id="ARBA00022692"/>
    </source>
</evidence>
<dbReference type="InterPro" id="IPR000515">
    <property type="entry name" value="MetI-like"/>
</dbReference>
<keyword evidence="3" id="KW-1003">Cell membrane</keyword>
<comment type="similarity">
    <text evidence="7">Belongs to the binding-protein-dependent transport system permease family.</text>
</comment>
<dbReference type="InterPro" id="IPR035906">
    <property type="entry name" value="MetI-like_sf"/>
</dbReference>
<organism evidence="9 10">
    <name type="scientific">Phytoactinopolyspora mesophila</name>
    <dbReference type="NCBI Taxonomy" id="2650750"/>
    <lineage>
        <taxon>Bacteria</taxon>
        <taxon>Bacillati</taxon>
        <taxon>Actinomycetota</taxon>
        <taxon>Actinomycetes</taxon>
        <taxon>Jiangellales</taxon>
        <taxon>Jiangellaceae</taxon>
        <taxon>Phytoactinopolyspora</taxon>
    </lineage>
</organism>
<keyword evidence="6 7" id="KW-0472">Membrane</keyword>
<feature type="transmembrane region" description="Helical" evidence="7">
    <location>
        <begin position="179"/>
        <end position="204"/>
    </location>
</feature>
<dbReference type="InterPro" id="IPR050366">
    <property type="entry name" value="BP-dependent_transpt_permease"/>
</dbReference>
<dbReference type="Proteomes" id="UP000460435">
    <property type="component" value="Unassembled WGS sequence"/>
</dbReference>
<evidence type="ECO:0000256" key="5">
    <source>
        <dbReference type="ARBA" id="ARBA00022989"/>
    </source>
</evidence>
<name>A0A7K3LYB0_9ACTN</name>
<comment type="caution">
    <text evidence="9">The sequence shown here is derived from an EMBL/GenBank/DDBJ whole genome shotgun (WGS) entry which is preliminary data.</text>
</comment>
<comment type="subcellular location">
    <subcellularLocation>
        <location evidence="1 7">Cell membrane</location>
        <topology evidence="1 7">Multi-pass membrane protein</topology>
    </subcellularLocation>
</comment>
<dbReference type="PANTHER" id="PTHR43386:SF6">
    <property type="entry name" value="ABC TRANSPORTER PERMEASE PROTEIN"/>
    <property type="match status" value="1"/>
</dbReference>
<feature type="domain" description="ABC transmembrane type-1" evidence="8">
    <location>
        <begin position="59"/>
        <end position="247"/>
    </location>
</feature>
<reference evidence="9 10" key="1">
    <citation type="submission" date="2019-11" db="EMBL/GenBank/DDBJ databases">
        <authorList>
            <person name="Li X.-J."/>
            <person name="Feng X.-M."/>
        </authorList>
    </citation>
    <scope>NUCLEOTIDE SEQUENCE [LARGE SCALE GENOMIC DNA]</scope>
    <source>
        <strain evidence="9 10">XMNu-373</strain>
    </source>
</reference>
<dbReference type="PANTHER" id="PTHR43386">
    <property type="entry name" value="OLIGOPEPTIDE TRANSPORT SYSTEM PERMEASE PROTEIN APPC"/>
    <property type="match status" value="1"/>
</dbReference>
<sequence length="266" mass="27752">MAGVLIISVVIALGLLAPLLGGDPARVDPANRLRPPSSEFLLGTDEMGRDLWTILLYGARTSIGIAGVCTLLAIILGYLAGVLSGYFPAVDAVVMRIMDGLMSFPNIILVMALIGVIGNGIGAVVFGLTVVLVPPMARVVRSATLAARELPMVESAVSLGARTRWILTKYVAPEAISVVIVQATMAFSMTVLSIAALSFLGIGLPPDVPSWGASLSSAQQYFNVAWWIGIFPGAAILVTVLGLILLGDGLRDVFDPRSSTVKAPVV</sequence>
<evidence type="ECO:0000256" key="6">
    <source>
        <dbReference type="ARBA" id="ARBA00023136"/>
    </source>
</evidence>
<gene>
    <name evidence="9" type="ORF">F7O44_01845</name>
</gene>
<accession>A0A7K3LYB0</accession>